<comment type="caution">
    <text evidence="9">The sequence shown here is derived from an EMBL/GenBank/DDBJ whole genome shotgun (WGS) entry which is preliminary data.</text>
</comment>
<dbReference type="GO" id="GO:0030964">
    <property type="term" value="C:NADH dehydrogenase complex"/>
    <property type="evidence" value="ECO:0007669"/>
    <property type="project" value="TreeGrafter"/>
</dbReference>
<organism evidence="9 10">
    <name type="scientific">Pontibacter mucosus</name>
    <dbReference type="NCBI Taxonomy" id="1649266"/>
    <lineage>
        <taxon>Bacteria</taxon>
        <taxon>Pseudomonadati</taxon>
        <taxon>Bacteroidota</taxon>
        <taxon>Cytophagia</taxon>
        <taxon>Cytophagales</taxon>
        <taxon>Hymenobacteraceae</taxon>
        <taxon>Pontibacter</taxon>
    </lineage>
</organism>
<evidence type="ECO:0000313" key="10">
    <source>
        <dbReference type="Proteomes" id="UP000244225"/>
    </source>
</evidence>
<keyword evidence="10" id="KW-1185">Reference proteome</keyword>
<dbReference type="GO" id="GO:0005886">
    <property type="term" value="C:plasma membrane"/>
    <property type="evidence" value="ECO:0007669"/>
    <property type="project" value="UniProtKB-SubCell"/>
</dbReference>
<feature type="transmembrane region" description="Helical" evidence="7">
    <location>
        <begin position="64"/>
        <end position="88"/>
    </location>
</feature>
<dbReference type="GO" id="GO:0050136">
    <property type="term" value="F:NADH dehydrogenase (quinone) (non-electrogenic) activity"/>
    <property type="evidence" value="ECO:0007669"/>
    <property type="project" value="UniProtKB-UniRule"/>
</dbReference>
<comment type="function">
    <text evidence="7">NDH-1 shuttles electrons from NADH, via FMN and iron-sulfur (Fe-S) centers, to quinones in the respiratory chain. The immediate electron acceptor for the enzyme in this species is believed to be a menaquinone. Couples the redox reaction to proton translocation (for every two electrons transferred, four hydrogen ions are translocated across the cytoplasmic membrane), and thus conserves the redox energy in a proton gradient.</text>
</comment>
<evidence type="ECO:0000256" key="8">
    <source>
        <dbReference type="RuleBase" id="RU003639"/>
    </source>
</evidence>
<dbReference type="InterPro" id="IPR038430">
    <property type="entry name" value="NDAH_ubi_oxred_su3_sf"/>
</dbReference>
<dbReference type="Proteomes" id="UP000244225">
    <property type="component" value="Unassembled WGS sequence"/>
</dbReference>
<name>A0A2T5YSA8_9BACT</name>
<dbReference type="GO" id="GO:0008137">
    <property type="term" value="F:NADH dehydrogenase (ubiquinone) activity"/>
    <property type="evidence" value="ECO:0007669"/>
    <property type="project" value="InterPro"/>
</dbReference>
<comment type="catalytic activity">
    <reaction evidence="7 8">
        <text>a quinone + NADH + 5 H(+)(in) = a quinol + NAD(+) + 4 H(+)(out)</text>
        <dbReference type="Rhea" id="RHEA:57888"/>
        <dbReference type="ChEBI" id="CHEBI:15378"/>
        <dbReference type="ChEBI" id="CHEBI:24646"/>
        <dbReference type="ChEBI" id="CHEBI:57540"/>
        <dbReference type="ChEBI" id="CHEBI:57945"/>
        <dbReference type="ChEBI" id="CHEBI:132124"/>
    </reaction>
</comment>
<evidence type="ECO:0000256" key="5">
    <source>
        <dbReference type="ARBA" id="ARBA00022989"/>
    </source>
</evidence>
<evidence type="ECO:0000256" key="1">
    <source>
        <dbReference type="ARBA" id="ARBA00004141"/>
    </source>
</evidence>
<protein>
    <recommendedName>
        <fullName evidence="7">NADH-quinone oxidoreductase subunit A</fullName>
        <ecNumber evidence="7">7.1.1.-</ecNumber>
    </recommendedName>
    <alternativeName>
        <fullName evidence="7">NADH dehydrogenase I subunit A</fullName>
    </alternativeName>
    <alternativeName>
        <fullName evidence="7">NDH-1 subunit A</fullName>
    </alternativeName>
    <alternativeName>
        <fullName evidence="7">NUO1</fullName>
    </alternativeName>
</protein>
<reference evidence="9 10" key="1">
    <citation type="submission" date="2018-04" db="EMBL/GenBank/DDBJ databases">
        <title>Genomic Encyclopedia of Archaeal and Bacterial Type Strains, Phase II (KMG-II): from individual species to whole genera.</title>
        <authorList>
            <person name="Goeker M."/>
        </authorList>
    </citation>
    <scope>NUCLEOTIDE SEQUENCE [LARGE SCALE GENOMIC DNA]</scope>
    <source>
        <strain evidence="9 10">DSM 100162</strain>
    </source>
</reference>
<dbReference type="SUPFAM" id="SSF103473">
    <property type="entry name" value="MFS general substrate transporter"/>
    <property type="match status" value="1"/>
</dbReference>
<comment type="subunit">
    <text evidence="7">NDH-1 is composed of 14 different subunits. Subunits NuoA, H, J, K, L, M, N constitute the membrane sector of the complex.</text>
</comment>
<keyword evidence="6 7" id="KW-0472">Membrane</keyword>
<dbReference type="GO" id="GO:0048038">
    <property type="term" value="F:quinone binding"/>
    <property type="evidence" value="ECO:0007669"/>
    <property type="project" value="UniProtKB-KW"/>
</dbReference>
<dbReference type="PANTHER" id="PTHR11058">
    <property type="entry name" value="NADH-UBIQUINONE OXIDOREDUCTASE CHAIN 3"/>
    <property type="match status" value="1"/>
</dbReference>
<keyword evidence="7 8" id="KW-0874">Quinone</keyword>
<feature type="transmembrane region" description="Helical" evidence="7">
    <location>
        <begin position="100"/>
        <end position="125"/>
    </location>
</feature>
<dbReference type="PANTHER" id="PTHR11058:SF9">
    <property type="entry name" value="NADH-UBIQUINONE OXIDOREDUCTASE CHAIN 3"/>
    <property type="match status" value="1"/>
</dbReference>
<evidence type="ECO:0000256" key="2">
    <source>
        <dbReference type="ARBA" id="ARBA00008472"/>
    </source>
</evidence>
<proteinExistence type="inferred from homology"/>
<gene>
    <name evidence="7" type="primary">nuoA</name>
    <name evidence="9" type="ORF">C8N40_10134</name>
</gene>
<sequence>MAENYISDFGTILLFLVGGAIFVVIGLLTSKLLRPKNPNPEKLATYESGEEPIGNAWVQFNPRFYVVALIFIIFDVELAFLFPWATVFGRKDLIEATDGVWGWFSLVEMFIFIGVLILGLAYAWAKGHLDWIKPKPILPQSRSTIPMDVYQRVNERKYDLKAKDAGQTEV</sequence>
<evidence type="ECO:0000256" key="4">
    <source>
        <dbReference type="ARBA" id="ARBA00022692"/>
    </source>
</evidence>
<evidence type="ECO:0000256" key="3">
    <source>
        <dbReference type="ARBA" id="ARBA00022448"/>
    </source>
</evidence>
<dbReference type="EC" id="7.1.1.-" evidence="7"/>
<dbReference type="Pfam" id="PF00507">
    <property type="entry name" value="Oxidored_q4"/>
    <property type="match status" value="1"/>
</dbReference>
<keyword evidence="7" id="KW-1278">Translocase</keyword>
<dbReference type="InterPro" id="IPR000440">
    <property type="entry name" value="NADH_UbQ/plastoQ_OxRdtase_su3"/>
</dbReference>
<keyword evidence="7 8" id="KW-0520">NAD</keyword>
<keyword evidence="5 7" id="KW-1133">Transmembrane helix</keyword>
<evidence type="ECO:0000256" key="6">
    <source>
        <dbReference type="ARBA" id="ARBA00023136"/>
    </source>
</evidence>
<dbReference type="AlphaFoldDB" id="A0A2T5YSA8"/>
<comment type="similarity">
    <text evidence="2 7 8">Belongs to the complex I subunit 3 family.</text>
</comment>
<dbReference type="HAMAP" id="MF_01394">
    <property type="entry name" value="NDH1_NuoA"/>
    <property type="match status" value="1"/>
</dbReference>
<dbReference type="InterPro" id="IPR036259">
    <property type="entry name" value="MFS_trans_sf"/>
</dbReference>
<dbReference type="Gene3D" id="1.20.58.1610">
    <property type="entry name" value="NADH:ubiquinone/plastoquinone oxidoreductase, chain 3"/>
    <property type="match status" value="1"/>
</dbReference>
<dbReference type="OrthoDB" id="9791970at2"/>
<dbReference type="EMBL" id="QBKI01000001">
    <property type="protein sequence ID" value="PTX22212.1"/>
    <property type="molecule type" value="Genomic_DNA"/>
</dbReference>
<evidence type="ECO:0000313" key="9">
    <source>
        <dbReference type="EMBL" id="PTX22212.1"/>
    </source>
</evidence>
<keyword evidence="3 7" id="KW-0813">Transport</keyword>
<evidence type="ECO:0000256" key="7">
    <source>
        <dbReference type="HAMAP-Rule" id="MF_01394"/>
    </source>
</evidence>
<dbReference type="RefSeq" id="WP_108209803.1">
    <property type="nucleotide sequence ID" value="NZ_QBKI01000001.1"/>
</dbReference>
<accession>A0A2T5YSA8</accession>
<feature type="transmembrane region" description="Helical" evidence="7">
    <location>
        <begin position="12"/>
        <end position="33"/>
    </location>
</feature>
<keyword evidence="7" id="KW-1003">Cell membrane</keyword>
<comment type="subcellular location">
    <subcellularLocation>
        <location evidence="7 8">Cell membrane</location>
        <topology evidence="7 8">Multi-pass membrane protein</topology>
    </subcellularLocation>
    <subcellularLocation>
        <location evidence="1">Membrane</location>
        <topology evidence="1">Multi-pass membrane protein</topology>
    </subcellularLocation>
</comment>
<dbReference type="InterPro" id="IPR023043">
    <property type="entry name" value="NAD(P)H_OxRDtase_bac/plastid"/>
</dbReference>
<keyword evidence="4 7" id="KW-0812">Transmembrane</keyword>